<proteinExistence type="inferred from homology"/>
<dbReference type="Gene3D" id="3.90.850.10">
    <property type="entry name" value="Fumarylacetoacetase-like, C-terminal domain"/>
    <property type="match status" value="1"/>
</dbReference>
<evidence type="ECO:0000313" key="17">
    <source>
        <dbReference type="Proteomes" id="UP001266305"/>
    </source>
</evidence>
<dbReference type="Pfam" id="PF01557">
    <property type="entry name" value="FAA_hydrolase"/>
    <property type="match status" value="1"/>
</dbReference>
<dbReference type="EC" id="3.7.1.5" evidence="5"/>
<evidence type="ECO:0000256" key="11">
    <source>
        <dbReference type="ARBA" id="ARBA00047858"/>
    </source>
</evidence>
<evidence type="ECO:0000256" key="8">
    <source>
        <dbReference type="ARBA" id="ARBA00044911"/>
    </source>
</evidence>
<comment type="catalytic activity">
    <reaction evidence="14">
        <text>acetylpyruvate + H2O = acetate + pyruvate + H(+)</text>
        <dbReference type="Rhea" id="RHEA:16097"/>
        <dbReference type="ChEBI" id="CHEBI:15360"/>
        <dbReference type="ChEBI" id="CHEBI:15361"/>
        <dbReference type="ChEBI" id="CHEBI:15377"/>
        <dbReference type="ChEBI" id="CHEBI:15378"/>
        <dbReference type="ChEBI" id="CHEBI:30089"/>
    </reaction>
</comment>
<evidence type="ECO:0000313" key="16">
    <source>
        <dbReference type="EMBL" id="KAK2103251.1"/>
    </source>
</evidence>
<evidence type="ECO:0000256" key="3">
    <source>
        <dbReference type="ARBA" id="ARBA00022723"/>
    </source>
</evidence>
<evidence type="ECO:0000256" key="14">
    <source>
        <dbReference type="ARBA" id="ARBA00048846"/>
    </source>
</evidence>
<comment type="catalytic activity">
    <reaction evidence="11">
        <text>a 3-acylpyruvate + H2O = a carboxylate + pyruvate + H(+)</text>
        <dbReference type="Rhea" id="RHEA:19009"/>
        <dbReference type="ChEBI" id="CHEBI:15361"/>
        <dbReference type="ChEBI" id="CHEBI:15377"/>
        <dbReference type="ChEBI" id="CHEBI:15378"/>
        <dbReference type="ChEBI" id="CHEBI:29067"/>
        <dbReference type="ChEBI" id="CHEBI:57278"/>
        <dbReference type="EC" id="3.7.1.5"/>
    </reaction>
</comment>
<evidence type="ECO:0000259" key="15">
    <source>
        <dbReference type="Pfam" id="PF01557"/>
    </source>
</evidence>
<dbReference type="EC" id="4.1.1.112" evidence="2"/>
<keyword evidence="3" id="KW-0479">Metal-binding</keyword>
<evidence type="ECO:0000256" key="10">
    <source>
        <dbReference type="ARBA" id="ARBA00044980"/>
    </source>
</evidence>
<evidence type="ECO:0000256" key="1">
    <source>
        <dbReference type="ARBA" id="ARBA00010211"/>
    </source>
</evidence>
<dbReference type="InterPro" id="IPR036663">
    <property type="entry name" value="Fumarylacetoacetase_C_sf"/>
</dbReference>
<dbReference type="SUPFAM" id="SSF56529">
    <property type="entry name" value="FAH"/>
    <property type="match status" value="1"/>
</dbReference>
<comment type="catalytic activity">
    <reaction evidence="13">
        <text>oxaloacetate + H(+) = pyruvate + CO2</text>
        <dbReference type="Rhea" id="RHEA:15641"/>
        <dbReference type="ChEBI" id="CHEBI:15361"/>
        <dbReference type="ChEBI" id="CHEBI:15378"/>
        <dbReference type="ChEBI" id="CHEBI:16452"/>
        <dbReference type="ChEBI" id="CHEBI:16526"/>
        <dbReference type="EC" id="4.1.1.112"/>
    </reaction>
</comment>
<evidence type="ECO:0000256" key="13">
    <source>
        <dbReference type="ARBA" id="ARBA00047973"/>
    </source>
</evidence>
<comment type="catalytic activity">
    <reaction evidence="8">
        <text>oxaloacetate = enol-oxaloacetate</text>
        <dbReference type="Rhea" id="RHEA:16021"/>
        <dbReference type="ChEBI" id="CHEBI:16452"/>
        <dbReference type="ChEBI" id="CHEBI:17479"/>
        <dbReference type="EC" id="5.3.2.2"/>
    </reaction>
    <physiologicalReaction direction="right-to-left" evidence="8">
        <dbReference type="Rhea" id="RHEA:16023"/>
    </physiologicalReaction>
</comment>
<protein>
    <recommendedName>
        <fullName evidence="10">Oxaloacetate tautomerase FAHD1, mitochondrial</fullName>
        <ecNumber evidence="5">3.7.1.5</ecNumber>
        <ecNumber evidence="2">4.1.1.112</ecNumber>
        <ecNumber evidence="9">5.3.2.2</ecNumber>
    </recommendedName>
    <alternativeName>
        <fullName evidence="7">Acylpyruvase FAHD1</fullName>
    </alternativeName>
    <alternativeName>
        <fullName evidence="6">Fumarylacetoacetate hydrolase domain-containing protein 1</fullName>
    </alternativeName>
    <alternativeName>
        <fullName evidence="4">Oxaloacetate decarboxylase</fullName>
    </alternativeName>
</protein>
<comment type="similarity">
    <text evidence="1">Belongs to the FAH family.</text>
</comment>
<comment type="caution">
    <text evidence="16">The sequence shown here is derived from an EMBL/GenBank/DDBJ whole genome shotgun (WGS) entry which is preliminary data.</text>
</comment>
<evidence type="ECO:0000256" key="7">
    <source>
        <dbReference type="ARBA" id="ARBA00044830"/>
    </source>
</evidence>
<dbReference type="PANTHER" id="PTHR11820">
    <property type="entry name" value="ACYLPYRUVASE"/>
    <property type="match status" value="1"/>
</dbReference>
<organism evidence="16 17">
    <name type="scientific">Saguinus oedipus</name>
    <name type="common">Cotton-top tamarin</name>
    <name type="synonym">Oedipomidas oedipus</name>
    <dbReference type="NCBI Taxonomy" id="9490"/>
    <lineage>
        <taxon>Eukaryota</taxon>
        <taxon>Metazoa</taxon>
        <taxon>Chordata</taxon>
        <taxon>Craniata</taxon>
        <taxon>Vertebrata</taxon>
        <taxon>Euteleostomi</taxon>
        <taxon>Mammalia</taxon>
        <taxon>Eutheria</taxon>
        <taxon>Euarchontoglires</taxon>
        <taxon>Primates</taxon>
        <taxon>Haplorrhini</taxon>
        <taxon>Platyrrhini</taxon>
        <taxon>Cebidae</taxon>
        <taxon>Callitrichinae</taxon>
        <taxon>Saguinus</taxon>
    </lineage>
</organism>
<evidence type="ECO:0000256" key="5">
    <source>
        <dbReference type="ARBA" id="ARBA00039040"/>
    </source>
</evidence>
<accession>A0ABQ9V293</accession>
<evidence type="ECO:0000256" key="2">
    <source>
        <dbReference type="ARBA" id="ARBA00012947"/>
    </source>
</evidence>
<evidence type="ECO:0000256" key="9">
    <source>
        <dbReference type="ARBA" id="ARBA00044973"/>
    </source>
</evidence>
<dbReference type="EC" id="5.3.2.2" evidence="9"/>
<dbReference type="InterPro" id="IPR011234">
    <property type="entry name" value="Fumarylacetoacetase-like_C"/>
</dbReference>
<comment type="catalytic activity">
    <reaction evidence="12">
        <text>3-fumarylpyruvate + H2O = fumarate + pyruvate + H(+)</text>
        <dbReference type="Rhea" id="RHEA:26168"/>
        <dbReference type="ChEBI" id="CHEBI:15361"/>
        <dbReference type="ChEBI" id="CHEBI:15377"/>
        <dbReference type="ChEBI" id="CHEBI:15378"/>
        <dbReference type="ChEBI" id="CHEBI:16854"/>
        <dbReference type="ChEBI" id="CHEBI:29806"/>
    </reaction>
</comment>
<evidence type="ECO:0000256" key="6">
    <source>
        <dbReference type="ARBA" id="ARBA00042340"/>
    </source>
</evidence>
<gene>
    <name evidence="16" type="primary">FAHD1_1</name>
    <name evidence="16" type="ORF">P7K49_017107</name>
</gene>
<sequence length="142" mass="15887">MLSEPVLFLKLSTAYLPENLHILMPIYGHKAHRELELGVVMGKHGLTVPKATAMDYVDGYALCQDVTAWDVQDEGRKKGLPWTLAKSFMASGPVSGFVPKEEISDPHNLRLWLKVNSRQEGETSSMIFPSPTSSAMFLRSRR</sequence>
<dbReference type="Proteomes" id="UP001266305">
    <property type="component" value="Unassembled WGS sequence"/>
</dbReference>
<name>A0ABQ9V293_SAGOE</name>
<feature type="domain" description="Fumarylacetoacetase-like C-terminal" evidence="15">
    <location>
        <begin position="3"/>
        <end position="130"/>
    </location>
</feature>
<dbReference type="EMBL" id="JASSZA010000008">
    <property type="protein sequence ID" value="KAK2103251.1"/>
    <property type="molecule type" value="Genomic_DNA"/>
</dbReference>
<reference evidence="16 17" key="1">
    <citation type="submission" date="2023-05" db="EMBL/GenBank/DDBJ databases">
        <title>B98-5 Cell Line De Novo Hybrid Assembly: An Optical Mapping Approach.</title>
        <authorList>
            <person name="Kananen K."/>
            <person name="Auerbach J.A."/>
            <person name="Kautto E."/>
            <person name="Blachly J.S."/>
        </authorList>
    </citation>
    <scope>NUCLEOTIDE SEQUENCE [LARGE SCALE GENOMIC DNA]</scope>
    <source>
        <strain evidence="16">B95-8</strain>
        <tissue evidence="16">Cell line</tissue>
    </source>
</reference>
<evidence type="ECO:0000256" key="4">
    <source>
        <dbReference type="ARBA" id="ARBA00032305"/>
    </source>
</evidence>
<dbReference type="PANTHER" id="PTHR11820:SF105">
    <property type="entry name" value="FUMARYLACETOACETASE-LIKE C-TERMINAL DOMAIN-CONTAINING PROTEIN"/>
    <property type="match status" value="1"/>
</dbReference>
<evidence type="ECO:0000256" key="12">
    <source>
        <dbReference type="ARBA" id="ARBA00047963"/>
    </source>
</evidence>
<keyword evidence="17" id="KW-1185">Reference proteome</keyword>